<dbReference type="InterPro" id="IPR006447">
    <property type="entry name" value="Myb_dom_plants"/>
</dbReference>
<evidence type="ECO:0000313" key="10">
    <source>
        <dbReference type="Proteomes" id="UP000188354"/>
    </source>
</evidence>
<evidence type="ECO:0000256" key="5">
    <source>
        <dbReference type="ARBA" id="ARBA00023163"/>
    </source>
</evidence>
<dbReference type="Proteomes" id="UP000188354">
    <property type="component" value="Chromosome LG04"/>
</dbReference>
<feature type="domain" description="HTH myb-type" evidence="8">
    <location>
        <begin position="213"/>
        <end position="271"/>
    </location>
</feature>
<dbReference type="GO" id="GO:0005634">
    <property type="term" value="C:nucleus"/>
    <property type="evidence" value="ECO:0007669"/>
    <property type="project" value="UniProtKB-SubCell"/>
</dbReference>
<keyword evidence="10" id="KW-1185">Reference proteome</keyword>
<keyword evidence="5" id="KW-0804">Transcription</keyword>
<dbReference type="Pfam" id="PF00249">
    <property type="entry name" value="Myb_DNA-binding"/>
    <property type="match status" value="1"/>
</dbReference>
<dbReference type="InterPro" id="IPR017930">
    <property type="entry name" value="Myb_dom"/>
</dbReference>
<dbReference type="PROSITE" id="PS51294">
    <property type="entry name" value="HTH_MYB"/>
    <property type="match status" value="1"/>
</dbReference>
<dbReference type="EMBL" id="CM007364">
    <property type="protein sequence ID" value="OIW13334.1"/>
    <property type="molecule type" value="Genomic_DNA"/>
</dbReference>
<comment type="subcellular location">
    <subcellularLocation>
        <location evidence="1">Nucleus</location>
    </subcellularLocation>
</comment>
<evidence type="ECO:0000256" key="2">
    <source>
        <dbReference type="ARBA" id="ARBA00006783"/>
    </source>
</evidence>
<evidence type="ECO:0000256" key="7">
    <source>
        <dbReference type="SAM" id="MobiDB-lite"/>
    </source>
</evidence>
<gene>
    <name evidence="9" type="ORF">TanjilG_02854</name>
</gene>
<dbReference type="GO" id="GO:0003700">
    <property type="term" value="F:DNA-binding transcription factor activity"/>
    <property type="evidence" value="ECO:0007669"/>
    <property type="project" value="InterPro"/>
</dbReference>
<dbReference type="InterPro" id="IPR001005">
    <property type="entry name" value="SANT/Myb"/>
</dbReference>
<evidence type="ECO:0000256" key="4">
    <source>
        <dbReference type="ARBA" id="ARBA00023054"/>
    </source>
</evidence>
<dbReference type="Gramene" id="OIW13334">
    <property type="protein sequence ID" value="OIW13334"/>
    <property type="gene ID" value="TanjilG_02854"/>
</dbReference>
<name>A0A4P1RL45_LUPAN</name>
<proteinExistence type="inferred from homology"/>
<comment type="similarity">
    <text evidence="2">Belongs to the MYB-CC family.</text>
</comment>
<protein>
    <recommendedName>
        <fullName evidence="8">HTH myb-type domain-containing protein</fullName>
    </recommendedName>
</protein>
<dbReference type="GO" id="GO:0003677">
    <property type="term" value="F:DNA binding"/>
    <property type="evidence" value="ECO:0007669"/>
    <property type="project" value="InterPro"/>
</dbReference>
<dbReference type="AlphaFoldDB" id="A0A4P1RL45"/>
<dbReference type="Gene3D" id="1.10.10.60">
    <property type="entry name" value="Homeodomain-like"/>
    <property type="match status" value="1"/>
</dbReference>
<feature type="region of interest" description="Disordered" evidence="7">
    <location>
        <begin position="188"/>
        <end position="213"/>
    </location>
</feature>
<dbReference type="SUPFAM" id="SSF46689">
    <property type="entry name" value="Homeodomain-like"/>
    <property type="match status" value="1"/>
</dbReference>
<evidence type="ECO:0000256" key="3">
    <source>
        <dbReference type="ARBA" id="ARBA00023015"/>
    </source>
</evidence>
<accession>A0A4P1RL45</accession>
<dbReference type="InterPro" id="IPR025756">
    <property type="entry name" value="Myb_CC_LHEQLE"/>
</dbReference>
<dbReference type="PANTHER" id="PTHR31499:SF85">
    <property type="entry name" value="TRANSCRIPTION FACTOR MYB-RELATED FAMILY"/>
    <property type="match status" value="1"/>
</dbReference>
<dbReference type="InterPro" id="IPR009057">
    <property type="entry name" value="Homeodomain-like_sf"/>
</dbReference>
<dbReference type="Pfam" id="PF14379">
    <property type="entry name" value="Myb_CC_LHEQLE"/>
    <property type="match status" value="1"/>
</dbReference>
<evidence type="ECO:0000256" key="1">
    <source>
        <dbReference type="ARBA" id="ARBA00004123"/>
    </source>
</evidence>
<evidence type="ECO:0000256" key="6">
    <source>
        <dbReference type="ARBA" id="ARBA00023242"/>
    </source>
</evidence>
<keyword evidence="3" id="KW-0805">Transcription regulation</keyword>
<dbReference type="NCBIfam" id="TIGR01557">
    <property type="entry name" value="myb_SHAQKYF"/>
    <property type="match status" value="1"/>
</dbReference>
<evidence type="ECO:0000313" key="9">
    <source>
        <dbReference type="EMBL" id="OIW13334.1"/>
    </source>
</evidence>
<sequence>MNQNKIDYHGLIQHSHGLNRVLNSEIDKNYSCEYFDMKQAWNNQPLAMAGVGVGGAEQPPYIGTAKSSNTVIRGFESPASAFYAAERSMNFVEYDSQVGSNSHSFSFSPQFSKINDLEFPLYKSPRENIFMDSPNQIHSNTLQAMVKSQLNSDQCSTSPIERNQDHSVVYGTYNLPAAQMNLSSLNEKSTTISTGNGLTSSGNPASNGTSVASKTRIRWTQDLHDKFVECVNRLGGAEKATPKAILKMMDSDGLTIFHVKSHLQKYRIAKYMPDPAQGKSEKKFHTVNVHHLDVKTGLQIRETLQLQLDAQRHLHEQLEIQRRLQLRIEEQGRQLKKMFDQQQKTTNNLMNATQNTTNDVIAIGHKDVDVSTFEGS</sequence>
<dbReference type="PANTHER" id="PTHR31499">
    <property type="entry name" value="MYB FAMILY TRANSCRIPTION FACTOR PHL11"/>
    <property type="match status" value="1"/>
</dbReference>
<reference evidence="9 10" key="1">
    <citation type="journal article" date="2017" name="Plant Biotechnol. J.">
        <title>A comprehensive draft genome sequence for lupin (Lupinus angustifolius), an emerging health food: insights into plant-microbe interactions and legume evolution.</title>
        <authorList>
            <person name="Hane J.K."/>
            <person name="Ming Y."/>
            <person name="Kamphuis L.G."/>
            <person name="Nelson M.N."/>
            <person name="Garg G."/>
            <person name="Atkins C.A."/>
            <person name="Bayer P.E."/>
            <person name="Bravo A."/>
            <person name="Bringans S."/>
            <person name="Cannon S."/>
            <person name="Edwards D."/>
            <person name="Foley R."/>
            <person name="Gao L.L."/>
            <person name="Harrison M.J."/>
            <person name="Huang W."/>
            <person name="Hurgobin B."/>
            <person name="Li S."/>
            <person name="Liu C.W."/>
            <person name="McGrath A."/>
            <person name="Morahan G."/>
            <person name="Murray J."/>
            <person name="Weller J."/>
            <person name="Jian J."/>
            <person name="Singh K.B."/>
        </authorList>
    </citation>
    <scope>NUCLEOTIDE SEQUENCE [LARGE SCALE GENOMIC DNA]</scope>
    <source>
        <strain evidence="10">cv. Tanjil</strain>
        <tissue evidence="9">Whole plant</tissue>
    </source>
</reference>
<evidence type="ECO:0000259" key="8">
    <source>
        <dbReference type="PROSITE" id="PS51294"/>
    </source>
</evidence>
<keyword evidence="6" id="KW-0539">Nucleus</keyword>
<dbReference type="STRING" id="3871.A0A4P1RL45"/>
<keyword evidence="4" id="KW-0175">Coiled coil</keyword>
<organism evidence="9 10">
    <name type="scientific">Lupinus angustifolius</name>
    <name type="common">Narrow-leaved blue lupine</name>
    <dbReference type="NCBI Taxonomy" id="3871"/>
    <lineage>
        <taxon>Eukaryota</taxon>
        <taxon>Viridiplantae</taxon>
        <taxon>Streptophyta</taxon>
        <taxon>Embryophyta</taxon>
        <taxon>Tracheophyta</taxon>
        <taxon>Spermatophyta</taxon>
        <taxon>Magnoliopsida</taxon>
        <taxon>eudicotyledons</taxon>
        <taxon>Gunneridae</taxon>
        <taxon>Pentapetalae</taxon>
        <taxon>rosids</taxon>
        <taxon>fabids</taxon>
        <taxon>Fabales</taxon>
        <taxon>Fabaceae</taxon>
        <taxon>Papilionoideae</taxon>
        <taxon>50 kb inversion clade</taxon>
        <taxon>genistoids sensu lato</taxon>
        <taxon>core genistoids</taxon>
        <taxon>Genisteae</taxon>
        <taxon>Lupinus</taxon>
    </lineage>
</organism>
<dbReference type="InterPro" id="IPR046955">
    <property type="entry name" value="PHR1-like"/>
</dbReference>
<dbReference type="FunFam" id="1.10.10.60:FF:000002">
    <property type="entry name" value="Myb family transcription factor"/>
    <property type="match status" value="1"/>
</dbReference>